<evidence type="ECO:0000256" key="1">
    <source>
        <dbReference type="ARBA" id="ARBA00001974"/>
    </source>
</evidence>
<dbReference type="Pfam" id="PF13932">
    <property type="entry name" value="SAM_GIDA_C"/>
    <property type="match status" value="1"/>
</dbReference>
<dbReference type="InterPro" id="IPR044920">
    <property type="entry name" value="MnmG_C_subdom_sf"/>
</dbReference>
<keyword evidence="13" id="KW-1185">Reference proteome</keyword>
<evidence type="ECO:0000256" key="6">
    <source>
        <dbReference type="ARBA" id="ARBA00022827"/>
    </source>
</evidence>
<feature type="binding site" evidence="10">
    <location>
        <begin position="274"/>
        <end position="288"/>
    </location>
    <ligand>
        <name>NAD(+)</name>
        <dbReference type="ChEBI" id="CHEBI:57540"/>
    </ligand>
</feature>
<feature type="binding site" evidence="10">
    <location>
        <position position="182"/>
    </location>
    <ligand>
        <name>FAD</name>
        <dbReference type="ChEBI" id="CHEBI:57692"/>
    </ligand>
</feature>
<dbReference type="HAMAP" id="MF_00129">
    <property type="entry name" value="MnmG_GidA"/>
    <property type="match status" value="1"/>
</dbReference>
<evidence type="ECO:0000313" key="13">
    <source>
        <dbReference type="Proteomes" id="UP001549104"/>
    </source>
</evidence>
<dbReference type="EMBL" id="JBEPME010000003">
    <property type="protein sequence ID" value="MET3657683.1"/>
    <property type="molecule type" value="Genomic_DNA"/>
</dbReference>
<dbReference type="PROSITE" id="PS01280">
    <property type="entry name" value="GIDA_1"/>
    <property type="match status" value="1"/>
</dbReference>
<dbReference type="InterPro" id="IPR002218">
    <property type="entry name" value="MnmG-rel"/>
</dbReference>
<evidence type="ECO:0000256" key="10">
    <source>
        <dbReference type="HAMAP-Rule" id="MF_00129"/>
    </source>
</evidence>
<feature type="binding site" evidence="10">
    <location>
        <begin position="15"/>
        <end position="20"/>
    </location>
    <ligand>
        <name>FAD</name>
        <dbReference type="ChEBI" id="CHEBI:57692"/>
    </ligand>
</feature>
<dbReference type="SUPFAM" id="SSF51905">
    <property type="entry name" value="FAD/NAD(P)-binding domain"/>
    <property type="match status" value="1"/>
</dbReference>
<organism evidence="12 13">
    <name type="scientific">Sporosarcina psychrophila</name>
    <name type="common">Bacillus psychrophilus</name>
    <dbReference type="NCBI Taxonomy" id="1476"/>
    <lineage>
        <taxon>Bacteria</taxon>
        <taxon>Bacillati</taxon>
        <taxon>Bacillota</taxon>
        <taxon>Bacilli</taxon>
        <taxon>Bacillales</taxon>
        <taxon>Caryophanaceae</taxon>
        <taxon>Sporosarcina</taxon>
    </lineage>
</organism>
<dbReference type="InterPro" id="IPR036188">
    <property type="entry name" value="FAD/NAD-bd_sf"/>
</dbReference>
<evidence type="ECO:0000313" key="12">
    <source>
        <dbReference type="EMBL" id="MET3657683.1"/>
    </source>
</evidence>
<comment type="subunit">
    <text evidence="8 10">Homodimer. Heterotetramer of two MnmE and two MnmG subunits.</text>
</comment>
<reference evidence="12 13" key="1">
    <citation type="submission" date="2024-06" db="EMBL/GenBank/DDBJ databases">
        <title>Sorghum-associated microbial communities from plants grown in Nebraska, USA.</title>
        <authorList>
            <person name="Schachtman D."/>
        </authorList>
    </citation>
    <scope>NUCLEOTIDE SEQUENCE [LARGE SCALE GENOMIC DNA]</scope>
    <source>
        <strain evidence="12 13">1288</strain>
    </source>
</reference>
<dbReference type="Pfam" id="PF01134">
    <property type="entry name" value="GIDA"/>
    <property type="match status" value="1"/>
</dbReference>
<evidence type="ECO:0000256" key="5">
    <source>
        <dbReference type="ARBA" id="ARBA00022694"/>
    </source>
</evidence>
<dbReference type="Pfam" id="PF21680">
    <property type="entry name" value="GIDA_C_1st"/>
    <property type="match status" value="1"/>
</dbReference>
<dbReference type="RefSeq" id="WP_354313460.1">
    <property type="nucleotide sequence ID" value="NZ_JBEPME010000003.1"/>
</dbReference>
<evidence type="ECO:0000256" key="7">
    <source>
        <dbReference type="ARBA" id="ARBA00023027"/>
    </source>
</evidence>
<comment type="similarity">
    <text evidence="2 10">Belongs to the MnmG family.</text>
</comment>
<keyword evidence="5 10" id="KW-0819">tRNA processing</keyword>
<dbReference type="Proteomes" id="UP001549104">
    <property type="component" value="Unassembled WGS sequence"/>
</dbReference>
<name>A0ABV2KCA6_SPOPS</name>
<dbReference type="PROSITE" id="PS01281">
    <property type="entry name" value="GIDA_2"/>
    <property type="match status" value="1"/>
</dbReference>
<evidence type="ECO:0000256" key="2">
    <source>
        <dbReference type="ARBA" id="ARBA00007653"/>
    </source>
</evidence>
<dbReference type="PANTHER" id="PTHR11806">
    <property type="entry name" value="GLUCOSE INHIBITED DIVISION PROTEIN A"/>
    <property type="match status" value="1"/>
</dbReference>
<keyword evidence="6 10" id="KW-0274">FAD</keyword>
<dbReference type="PANTHER" id="PTHR11806:SF0">
    <property type="entry name" value="PROTEIN MTO1 HOMOLOG, MITOCHONDRIAL"/>
    <property type="match status" value="1"/>
</dbReference>
<keyword evidence="10" id="KW-0963">Cytoplasm</keyword>
<dbReference type="PRINTS" id="PR00411">
    <property type="entry name" value="PNDRDTASEI"/>
</dbReference>
<accession>A0ABV2KCA6</accession>
<feature type="binding site" evidence="10">
    <location>
        <position position="127"/>
    </location>
    <ligand>
        <name>FAD</name>
        <dbReference type="ChEBI" id="CHEBI:57692"/>
    </ligand>
</feature>
<gene>
    <name evidence="10" type="primary">mnmG</name>
    <name evidence="10" type="synonym">gidA</name>
    <name evidence="12" type="ORF">ABIC55_002770</name>
</gene>
<dbReference type="Gene3D" id="3.50.50.60">
    <property type="entry name" value="FAD/NAD(P)-binding domain"/>
    <property type="match status" value="2"/>
</dbReference>
<dbReference type="PRINTS" id="PR00368">
    <property type="entry name" value="FADPNR"/>
</dbReference>
<protein>
    <recommendedName>
        <fullName evidence="3 10">tRNA uridine 5-carboxymethylaminomethyl modification enzyme MnmG</fullName>
    </recommendedName>
    <alternativeName>
        <fullName evidence="9 10">Glucose-inhibited division protein A</fullName>
    </alternativeName>
</protein>
<keyword evidence="7 10" id="KW-0520">NAD</keyword>
<comment type="caution">
    <text evidence="12">The sequence shown here is derived from an EMBL/GenBank/DDBJ whole genome shotgun (WGS) entry which is preliminary data.</text>
</comment>
<proteinExistence type="inferred from homology"/>
<feature type="binding site" evidence="10">
    <location>
        <position position="371"/>
    </location>
    <ligand>
        <name>FAD</name>
        <dbReference type="ChEBI" id="CHEBI:57692"/>
    </ligand>
</feature>
<keyword evidence="4 10" id="KW-0285">Flavoprotein</keyword>
<dbReference type="InterPro" id="IPR004416">
    <property type="entry name" value="MnmG"/>
</dbReference>
<dbReference type="InterPro" id="IPR026904">
    <property type="entry name" value="MnmG_C"/>
</dbReference>
<dbReference type="Gene3D" id="1.10.10.1800">
    <property type="entry name" value="tRNA uridine 5-carboxymethylaminomethyl modification enzyme MnmG/GidA"/>
    <property type="match status" value="1"/>
</dbReference>
<evidence type="ECO:0000259" key="11">
    <source>
        <dbReference type="SMART" id="SM01228"/>
    </source>
</evidence>
<comment type="function">
    <text evidence="10">NAD-binding protein involved in the addition of a carboxymethylaminomethyl (cmnm) group at the wobble position (U34) of certain tRNAs, forming tRNA-cmnm(5)s(2)U34.</text>
</comment>
<evidence type="ECO:0000256" key="4">
    <source>
        <dbReference type="ARBA" id="ARBA00022630"/>
    </source>
</evidence>
<evidence type="ECO:0000256" key="9">
    <source>
        <dbReference type="ARBA" id="ARBA00031800"/>
    </source>
</evidence>
<evidence type="ECO:0000256" key="8">
    <source>
        <dbReference type="ARBA" id="ARBA00025948"/>
    </source>
</evidence>
<dbReference type="InterPro" id="IPR047001">
    <property type="entry name" value="MnmG_C_subdom"/>
</dbReference>
<evidence type="ECO:0000256" key="3">
    <source>
        <dbReference type="ARBA" id="ARBA00020461"/>
    </source>
</evidence>
<dbReference type="InterPro" id="IPR040131">
    <property type="entry name" value="MnmG_N"/>
</dbReference>
<feature type="domain" description="tRNA uridine 5-carboxymethylaminomethyl modification enzyme C-terminal subdomain" evidence="11">
    <location>
        <begin position="546"/>
        <end position="617"/>
    </location>
</feature>
<dbReference type="InterPro" id="IPR049312">
    <property type="entry name" value="GIDA_C_N"/>
</dbReference>
<comment type="cofactor">
    <cofactor evidence="1 10">
        <name>FAD</name>
        <dbReference type="ChEBI" id="CHEBI:57692"/>
    </cofactor>
</comment>
<sequence>MPKFEAGTFDVIVIGAGHAGVEAALSAAKMGATTLVLTMNLDMIAFMPCNPSLGGPAKGIVVREIDALGGAMGKVIDKTHIQMRMLNTGKGPAVRALRAQADKVLYQSEMKRLLEEQENLLLYQGVVEELIVEDDEIKGVLTQVGAIYRAKTVIITTGTFLRGEVIIGNLKYSSGPNNQMPSIKLADNIRELGFDMVRFKTGTPPRVNSRTIDYSKTEIQPGDDTAWAFSYETTEFITDQLPCWLTYTSPRTHELINENLHLSPMYSGMIKGKGPRYCPSIEDKIVRFADKSRHQIFLEPEGRNTQEVYVQGLSTSLPEHVQKQLIASVPGLENAEMMRAGYAIEYDAIVPTQLWPTLETKRIRNLYTAGQLNGTSGYEEAAGQGIMAGINAASRALGKEERVLGRADAYIGVLIDDLVTKGTSEPYRLLTSRAEYRLLLRHDNADMRLTEIGYQIGMISEERHDAHIIKKQQIEEEIARLRKVTIKPNSDVQDIIRETGGSELREPMKAADLLKRPEIKYSQIERMVPPEEKKSKEVEEQVEIFIKYEGYIEKSLQQVDKMKKLENKKIPDNIDYNAISGIATEAKSVLSEVRPLSIAQASRISGVNPADISILLVYIEQGRIAKISG</sequence>
<comment type="subcellular location">
    <subcellularLocation>
        <location evidence="10">Cytoplasm</location>
    </subcellularLocation>
</comment>
<dbReference type="Gene3D" id="1.10.150.570">
    <property type="entry name" value="GidA associated domain, C-terminal subdomain"/>
    <property type="match status" value="1"/>
</dbReference>
<dbReference type="InterPro" id="IPR020595">
    <property type="entry name" value="MnmG-rel_CS"/>
</dbReference>
<dbReference type="SMART" id="SM01228">
    <property type="entry name" value="GIDA_assoc_3"/>
    <property type="match status" value="1"/>
</dbReference>
<dbReference type="NCBIfam" id="TIGR00136">
    <property type="entry name" value="mnmG_gidA"/>
    <property type="match status" value="1"/>
</dbReference>